<comment type="caution">
    <text evidence="2">The sequence shown here is derived from an EMBL/GenBank/DDBJ whole genome shotgun (WGS) entry which is preliminary data.</text>
</comment>
<accession>A0ABX5BBL9</accession>
<keyword evidence="1" id="KW-0472">Membrane</keyword>
<dbReference type="Proteomes" id="UP001429100">
    <property type="component" value="Unassembled WGS sequence"/>
</dbReference>
<gene>
    <name evidence="2" type="ORF">GY17_00003229</name>
</gene>
<reference evidence="2 3" key="2">
    <citation type="submission" date="2017-10" db="EMBL/GenBank/DDBJ databases">
        <title>Consistent, comparative and evidence-based genome annotation and re-annotation for the closely-related species, Cryptosporidium parvum, C. hominis and C. tyzzeri.</title>
        <authorList>
            <person name="Baptista R.P."/>
            <person name="Li Y."/>
            <person name="Sateriale A."/>
            <person name="Striepen B."/>
            <person name="Kissinger J.C."/>
        </authorList>
    </citation>
    <scope>NUCLEOTIDE SEQUENCE [LARGE SCALE GENOMIC DNA]</scope>
    <source>
        <strain evidence="2">30976</strain>
    </source>
</reference>
<dbReference type="EMBL" id="JTAI01000022">
    <property type="protein sequence ID" value="PPS93119.1"/>
    <property type="molecule type" value="Genomic_DNA"/>
</dbReference>
<organism evidence="2 3">
    <name type="scientific">Cryptosporidium hominis</name>
    <dbReference type="NCBI Taxonomy" id="237895"/>
    <lineage>
        <taxon>Eukaryota</taxon>
        <taxon>Sar</taxon>
        <taxon>Alveolata</taxon>
        <taxon>Apicomplexa</taxon>
        <taxon>Conoidasida</taxon>
        <taxon>Coccidia</taxon>
        <taxon>Eucoccidiorida</taxon>
        <taxon>Eimeriorina</taxon>
        <taxon>Cryptosporidiidae</taxon>
        <taxon>Cryptosporidium</taxon>
    </lineage>
</organism>
<protein>
    <submittedName>
        <fullName evidence="2">Uncharacterized protein</fullName>
    </submittedName>
</protein>
<proteinExistence type="predicted"/>
<keyword evidence="1" id="KW-0812">Transmembrane</keyword>
<keyword evidence="3" id="KW-1185">Reference proteome</keyword>
<evidence type="ECO:0000313" key="3">
    <source>
        <dbReference type="Proteomes" id="UP001429100"/>
    </source>
</evidence>
<sequence length="306" mass="34259">MNLTIAWTTAMIYLIISSTLVPLAGIVSYENPSPNSILFKDKNKNEISTAWYFNPDFENILSNSCVITSPGNKCKSGSVKLTMDEPFTPEKQYLRYAFAAPPEYLYPVTITIYSSASFLASIKFSKAMVEISSEKKSNTITIPSPIETGQWIAGDIFLLTSSGYDFLKNNSNNFQCLFITTASCFATQSSQKWRNYDKNLDLLRYAYIKGTEYRTKSSEYIMNSSSDDNYSEDTSESEIVYLYVSYNNVIIGGVPIPYSSEITELRITGTKNLVPIAYWRLSQGMTPSITVSADILKGLIPQIKSV</sequence>
<reference evidence="2 3" key="1">
    <citation type="submission" date="2014-11" db="EMBL/GenBank/DDBJ databases">
        <title>Comparative genomic analysis of Cryptosporidium hominis reveals occurrence of genetic recombination in virulent subtypes.</title>
        <authorList>
            <person name="Guo Y."/>
            <person name="Tang K."/>
            <person name="Frace M."/>
            <person name="Li N."/>
            <person name="Roellig D.M."/>
            <person name="Sammons S."/>
            <person name="Knipe K."/>
            <person name="Rowe L."/>
            <person name="Feng Y."/>
            <person name="Xiao L."/>
        </authorList>
    </citation>
    <scope>NUCLEOTIDE SEQUENCE [LARGE SCALE GENOMIC DNA]</scope>
    <source>
        <strain evidence="2">30976</strain>
    </source>
</reference>
<evidence type="ECO:0000313" key="2">
    <source>
        <dbReference type="EMBL" id="PPS93119.1"/>
    </source>
</evidence>
<name>A0ABX5BBL9_CRYHO</name>
<evidence type="ECO:0000256" key="1">
    <source>
        <dbReference type="SAM" id="Phobius"/>
    </source>
</evidence>
<feature type="transmembrane region" description="Helical" evidence="1">
    <location>
        <begin position="12"/>
        <end position="29"/>
    </location>
</feature>
<keyword evidence="1" id="KW-1133">Transmembrane helix</keyword>